<dbReference type="Pfam" id="PF13304">
    <property type="entry name" value="AAA_21"/>
    <property type="match status" value="1"/>
</dbReference>
<accession>A0ABT2N190</accession>
<dbReference type="InterPro" id="IPR003959">
    <property type="entry name" value="ATPase_AAA_core"/>
</dbReference>
<dbReference type="CDD" id="cd00267">
    <property type="entry name" value="ABC_ATPase"/>
    <property type="match status" value="1"/>
</dbReference>
<feature type="domain" description="ATPase AAA-type core" evidence="1">
    <location>
        <begin position="25"/>
        <end position="358"/>
    </location>
</feature>
<dbReference type="InterPro" id="IPR027417">
    <property type="entry name" value="P-loop_NTPase"/>
</dbReference>
<sequence>MFSRITLENFFSFRGPTTVKLNPGLNILLGINGSGKSNLLKAIQLLYQAIIGNGLEYIFLKTWGGFPTVANFNANEKDYIKLSFEFDKEFINNIKNQKGYQFRENPIYELTIYKMASTSYWLAEKLYSISPSSTQDDFIFMEMNNAQGVISKRREDGKVRLEKYPEQNQEITFKSTEPALSQISDPERFYPLFTLKRALESAAVYSNFDTTFSSLIRQPASYSTETTLLPNGQNLITILNRIKNNNSLDYEKIEEAIKKINPFFKDINFDVIGSKLYLVLREKNLTRSVSIEQISDGTLQYLLLLSILFNPERGNLVCLDEPETNLHPDMINTVAEALKQASKETQIILTTHSPLLLNLFELEDVLVFEKNQGNETVVNYSFPDEVDEDFLVGQAWLQGLIGGKRW</sequence>
<dbReference type="Proteomes" id="UP001525961">
    <property type="component" value="Unassembled WGS sequence"/>
</dbReference>
<evidence type="ECO:0000313" key="3">
    <source>
        <dbReference type="Proteomes" id="UP001525961"/>
    </source>
</evidence>
<dbReference type="InterPro" id="IPR014555">
    <property type="entry name" value="RecF-like"/>
</dbReference>
<proteinExistence type="predicted"/>
<gene>
    <name evidence="2" type="ORF">NG792_01755</name>
</gene>
<dbReference type="PANTHER" id="PTHR32182:SF22">
    <property type="entry name" value="ATP-DEPENDENT ENDONUCLEASE, OLD FAMILY-RELATED"/>
    <property type="match status" value="1"/>
</dbReference>
<organism evidence="2 3">
    <name type="scientific">Laspinema olomoucense D3b</name>
    <dbReference type="NCBI Taxonomy" id="2953688"/>
    <lineage>
        <taxon>Bacteria</taxon>
        <taxon>Bacillati</taxon>
        <taxon>Cyanobacteriota</taxon>
        <taxon>Cyanophyceae</taxon>
        <taxon>Oscillatoriophycideae</taxon>
        <taxon>Oscillatoriales</taxon>
        <taxon>Laspinemataceae</taxon>
        <taxon>Laspinema</taxon>
        <taxon>Laspinema olomoucense</taxon>
    </lineage>
</organism>
<reference evidence="2 3" key="1">
    <citation type="journal article" date="2022" name="Front. Microbiol.">
        <title>High genomic differentiation and limited gene flow indicate recent cryptic speciation within the genus Laspinema (cyanobacteria).</title>
        <authorList>
            <person name="Stanojkovic A."/>
            <person name="Skoupy S."/>
            <person name="Skaloud P."/>
            <person name="Dvorak P."/>
        </authorList>
    </citation>
    <scope>NUCLEOTIDE SEQUENCE [LARGE SCALE GENOMIC DNA]</scope>
    <source>
        <strain evidence="2 3">D3b</strain>
    </source>
</reference>
<dbReference type="PANTHER" id="PTHR32182">
    <property type="entry name" value="DNA REPLICATION AND REPAIR PROTEIN RECF"/>
    <property type="match status" value="1"/>
</dbReference>
<dbReference type="SUPFAM" id="SSF52540">
    <property type="entry name" value="P-loop containing nucleoside triphosphate hydrolases"/>
    <property type="match status" value="1"/>
</dbReference>
<keyword evidence="3" id="KW-1185">Reference proteome</keyword>
<name>A0ABT2N190_9CYAN</name>
<evidence type="ECO:0000313" key="2">
    <source>
        <dbReference type="EMBL" id="MCT7976447.1"/>
    </source>
</evidence>
<comment type="caution">
    <text evidence="2">The sequence shown here is derived from an EMBL/GenBank/DDBJ whole genome shotgun (WGS) entry which is preliminary data.</text>
</comment>
<dbReference type="EMBL" id="JAMXFA010000002">
    <property type="protein sequence ID" value="MCT7976447.1"/>
    <property type="molecule type" value="Genomic_DNA"/>
</dbReference>
<protein>
    <submittedName>
        <fullName evidence="2">AAA family ATPase</fullName>
    </submittedName>
</protein>
<dbReference type="Gene3D" id="3.40.50.300">
    <property type="entry name" value="P-loop containing nucleotide triphosphate hydrolases"/>
    <property type="match status" value="1"/>
</dbReference>
<evidence type="ECO:0000259" key="1">
    <source>
        <dbReference type="Pfam" id="PF13304"/>
    </source>
</evidence>
<dbReference type="PIRSF" id="PIRSF029347">
    <property type="entry name" value="RecF"/>
    <property type="match status" value="1"/>
</dbReference>